<feature type="region of interest" description="Disordered" evidence="1">
    <location>
        <begin position="104"/>
        <end position="169"/>
    </location>
</feature>
<feature type="compositionally biased region" description="Low complexity" evidence="1">
    <location>
        <begin position="120"/>
        <end position="132"/>
    </location>
</feature>
<feature type="signal peptide" evidence="2">
    <location>
        <begin position="1"/>
        <end position="24"/>
    </location>
</feature>
<keyword evidence="2" id="KW-0732">Signal</keyword>
<protein>
    <recommendedName>
        <fullName evidence="5">Lipoprotein</fullName>
    </recommendedName>
</protein>
<dbReference type="Proteomes" id="UP000031620">
    <property type="component" value="Chromosome"/>
</dbReference>
<evidence type="ECO:0000256" key="1">
    <source>
        <dbReference type="SAM" id="MobiDB-lite"/>
    </source>
</evidence>
<sequence length="235" mass="24395">MKKTTVLKQIMAGTLTIISIGVLAGCGNGNATNDTSSSSSSSTTAKTSSSTKAYNSANKLIAAGKYQEALDKLQAAPQTSKIKGLIANLKTLIQAKEDYSNKNYDNAQSGVDTLNDNADSSSSELKQEVSSLATKVQKAQDTQSTNTSSSVANNSSSSSTSSAATTTDTDSNSVVASFARAVGYYGKSGYTFNITGQSGSTYTIEVRQNNQAGDVANLIGIYQYNLSTGAVNKTF</sequence>
<organism evidence="3 4">
    <name type="scientific">Paucilactobacillus hokkaidonensis JCM 18461</name>
    <dbReference type="NCBI Taxonomy" id="1291742"/>
    <lineage>
        <taxon>Bacteria</taxon>
        <taxon>Bacillati</taxon>
        <taxon>Bacillota</taxon>
        <taxon>Bacilli</taxon>
        <taxon>Lactobacillales</taxon>
        <taxon>Lactobacillaceae</taxon>
        <taxon>Paucilactobacillus</taxon>
    </lineage>
</organism>
<evidence type="ECO:0000313" key="3">
    <source>
        <dbReference type="EMBL" id="BAP84954.1"/>
    </source>
</evidence>
<evidence type="ECO:0000256" key="2">
    <source>
        <dbReference type="SAM" id="SignalP"/>
    </source>
</evidence>
<dbReference type="EMBL" id="AP014680">
    <property type="protein sequence ID" value="BAP84954.1"/>
    <property type="molecule type" value="Genomic_DNA"/>
</dbReference>
<proteinExistence type="predicted"/>
<feature type="chain" id="PRO_5039552883" description="Lipoprotein" evidence="2">
    <location>
        <begin position="25"/>
        <end position="235"/>
    </location>
</feature>
<feature type="compositionally biased region" description="Polar residues" evidence="1">
    <location>
        <begin position="133"/>
        <end position="143"/>
    </location>
</feature>
<dbReference type="PROSITE" id="PS51257">
    <property type="entry name" value="PROKAR_LIPOPROTEIN"/>
    <property type="match status" value="1"/>
</dbReference>
<evidence type="ECO:0008006" key="5">
    <source>
        <dbReference type="Google" id="ProtNLM"/>
    </source>
</evidence>
<dbReference type="HOGENOM" id="CLU_1213562_0_0_9"/>
<accession>A0A0A1GV83</accession>
<dbReference type="AlphaFoldDB" id="A0A0A1GV83"/>
<gene>
    <name evidence="3" type="ORF">LOOC260_103800</name>
</gene>
<name>A0A0A1GV83_9LACO</name>
<evidence type="ECO:0000313" key="4">
    <source>
        <dbReference type="Proteomes" id="UP000031620"/>
    </source>
</evidence>
<feature type="compositionally biased region" description="Low complexity" evidence="1">
    <location>
        <begin position="144"/>
        <end position="169"/>
    </location>
</feature>
<dbReference type="RefSeq" id="WP_041092545.1">
    <property type="nucleotide sequence ID" value="NZ_AP014680.1"/>
</dbReference>
<dbReference type="KEGG" id="lho:LOOC260_103800"/>
<feature type="compositionally biased region" description="Polar residues" evidence="1">
    <location>
        <begin position="104"/>
        <end position="119"/>
    </location>
</feature>
<reference evidence="3 4" key="1">
    <citation type="submission" date="2014-11" db="EMBL/GenBank/DDBJ databases">
        <title>Complete genome sequence and analysis of Lactobacillus hokkaidonensis LOOC260T.</title>
        <authorList>
            <person name="Tanizawa Y."/>
            <person name="Tohno M."/>
            <person name="Kaminuma E."/>
            <person name="Nakamura Y."/>
            <person name="Arita M."/>
        </authorList>
    </citation>
    <scope>NUCLEOTIDE SEQUENCE [LARGE SCALE GENOMIC DNA]</scope>
    <source>
        <strain evidence="3 4">LOOC260</strain>
    </source>
</reference>